<dbReference type="AlphaFoldDB" id="A0AAV2A697"/>
<dbReference type="Proteomes" id="UP001497382">
    <property type="component" value="Unassembled WGS sequence"/>
</dbReference>
<keyword evidence="2" id="KW-1185">Reference proteome</keyword>
<proteinExistence type="predicted"/>
<organism evidence="1 2">
    <name type="scientific">Larinioides sclopetarius</name>
    <dbReference type="NCBI Taxonomy" id="280406"/>
    <lineage>
        <taxon>Eukaryota</taxon>
        <taxon>Metazoa</taxon>
        <taxon>Ecdysozoa</taxon>
        <taxon>Arthropoda</taxon>
        <taxon>Chelicerata</taxon>
        <taxon>Arachnida</taxon>
        <taxon>Araneae</taxon>
        <taxon>Araneomorphae</taxon>
        <taxon>Entelegynae</taxon>
        <taxon>Araneoidea</taxon>
        <taxon>Araneidae</taxon>
        <taxon>Larinioides</taxon>
    </lineage>
</organism>
<protein>
    <submittedName>
        <fullName evidence="1">Uncharacterized protein</fullName>
    </submittedName>
</protein>
<dbReference type="EMBL" id="CAXIEN010000113">
    <property type="protein sequence ID" value="CAL1278505.1"/>
    <property type="molecule type" value="Genomic_DNA"/>
</dbReference>
<sequence length="63" mass="7764">RFDFYPAEHLDQRQQSEALKLLAEDYLNKEKFQNQKWKLMISQMSQPMQISPEKKLRKFMFLI</sequence>
<comment type="caution">
    <text evidence="1">The sequence shown here is derived from an EMBL/GenBank/DDBJ whole genome shotgun (WGS) entry which is preliminary data.</text>
</comment>
<evidence type="ECO:0000313" key="2">
    <source>
        <dbReference type="Proteomes" id="UP001497382"/>
    </source>
</evidence>
<reference evidence="1 2" key="1">
    <citation type="submission" date="2024-04" db="EMBL/GenBank/DDBJ databases">
        <authorList>
            <person name="Rising A."/>
            <person name="Reimegard J."/>
            <person name="Sonavane S."/>
            <person name="Akerstrom W."/>
            <person name="Nylinder S."/>
            <person name="Hedman E."/>
            <person name="Kallberg Y."/>
        </authorList>
    </citation>
    <scope>NUCLEOTIDE SEQUENCE [LARGE SCALE GENOMIC DNA]</scope>
</reference>
<evidence type="ECO:0000313" key="1">
    <source>
        <dbReference type="EMBL" id="CAL1278505.1"/>
    </source>
</evidence>
<name>A0AAV2A697_9ARAC</name>
<accession>A0AAV2A697</accession>
<gene>
    <name evidence="1" type="ORF">LARSCL_LOCUS9817</name>
</gene>
<feature type="non-terminal residue" evidence="1">
    <location>
        <position position="1"/>
    </location>
</feature>